<feature type="domain" description="Ubiquitin 3 binding protein But2 C-terminal" evidence="3">
    <location>
        <begin position="100"/>
        <end position="242"/>
    </location>
</feature>
<accession>A0AAD7I7F9</accession>
<dbReference type="InterPro" id="IPR018620">
    <property type="entry name" value="Ubiquitin3-bd_protein_But2_C"/>
</dbReference>
<keyword evidence="2" id="KW-0472">Membrane</keyword>
<proteinExistence type="predicted"/>
<dbReference type="AlphaFoldDB" id="A0AAD7I7F9"/>
<name>A0AAD7I7F9_9AGAR</name>
<protein>
    <recommendedName>
        <fullName evidence="3">Ubiquitin 3 binding protein But2 C-terminal domain-containing protein</fullName>
    </recommendedName>
</protein>
<feature type="transmembrane region" description="Helical" evidence="2">
    <location>
        <begin position="33"/>
        <end position="56"/>
    </location>
</feature>
<dbReference type="Pfam" id="PF09792">
    <property type="entry name" value="But2"/>
    <property type="match status" value="1"/>
</dbReference>
<evidence type="ECO:0000259" key="3">
    <source>
        <dbReference type="Pfam" id="PF09792"/>
    </source>
</evidence>
<comment type="caution">
    <text evidence="4">The sequence shown here is derived from an EMBL/GenBank/DDBJ whole genome shotgun (WGS) entry which is preliminary data.</text>
</comment>
<evidence type="ECO:0000256" key="1">
    <source>
        <dbReference type="SAM" id="MobiDB-lite"/>
    </source>
</evidence>
<feature type="region of interest" description="Disordered" evidence="1">
    <location>
        <begin position="1"/>
        <end position="21"/>
    </location>
</feature>
<keyword evidence="2" id="KW-1133">Transmembrane helix</keyword>
<evidence type="ECO:0000313" key="4">
    <source>
        <dbReference type="EMBL" id="KAJ7736769.1"/>
    </source>
</evidence>
<sequence>MAGTQYLSLPQEDKELNETHPNESFGNYRLHKLAYWSIVVLSVCSVIDVFALVYFVSRTAFQPHLAVEEMPIRSAYINLEDLYLKKHHNTSKIEPIVNLPKVLQVVDSTEPSRVFPQWAETWATPHGIVPINDRHLLATNTASTVAQFRVLDFGMEHCVIMLTVPSENDSTPIEYGMGGTEQTSLDVWLLKDKGKLDFQQLSWNTKPERDRLVGHFSTEPGTTQQLGGFMCASSTYVTIELVCQGSCFFESLATQKDAVGVYLQQHQTI</sequence>
<keyword evidence="5" id="KW-1185">Reference proteome</keyword>
<gene>
    <name evidence="4" type="ORF">DFH07DRAFT_842765</name>
</gene>
<keyword evidence="2" id="KW-0812">Transmembrane</keyword>
<evidence type="ECO:0000313" key="5">
    <source>
        <dbReference type="Proteomes" id="UP001215280"/>
    </source>
</evidence>
<evidence type="ECO:0000256" key="2">
    <source>
        <dbReference type="SAM" id="Phobius"/>
    </source>
</evidence>
<dbReference type="EMBL" id="JARJLG010000147">
    <property type="protein sequence ID" value="KAJ7736769.1"/>
    <property type="molecule type" value="Genomic_DNA"/>
</dbReference>
<dbReference type="Proteomes" id="UP001215280">
    <property type="component" value="Unassembled WGS sequence"/>
</dbReference>
<organism evidence="4 5">
    <name type="scientific">Mycena maculata</name>
    <dbReference type="NCBI Taxonomy" id="230809"/>
    <lineage>
        <taxon>Eukaryota</taxon>
        <taxon>Fungi</taxon>
        <taxon>Dikarya</taxon>
        <taxon>Basidiomycota</taxon>
        <taxon>Agaricomycotina</taxon>
        <taxon>Agaricomycetes</taxon>
        <taxon>Agaricomycetidae</taxon>
        <taxon>Agaricales</taxon>
        <taxon>Marasmiineae</taxon>
        <taxon>Mycenaceae</taxon>
        <taxon>Mycena</taxon>
    </lineage>
</organism>
<reference evidence="4" key="1">
    <citation type="submission" date="2023-03" db="EMBL/GenBank/DDBJ databases">
        <title>Massive genome expansion in bonnet fungi (Mycena s.s.) driven by repeated elements and novel gene families across ecological guilds.</title>
        <authorList>
            <consortium name="Lawrence Berkeley National Laboratory"/>
            <person name="Harder C.B."/>
            <person name="Miyauchi S."/>
            <person name="Viragh M."/>
            <person name="Kuo A."/>
            <person name="Thoen E."/>
            <person name="Andreopoulos B."/>
            <person name="Lu D."/>
            <person name="Skrede I."/>
            <person name="Drula E."/>
            <person name="Henrissat B."/>
            <person name="Morin E."/>
            <person name="Kohler A."/>
            <person name="Barry K."/>
            <person name="LaButti K."/>
            <person name="Morin E."/>
            <person name="Salamov A."/>
            <person name="Lipzen A."/>
            <person name="Mereny Z."/>
            <person name="Hegedus B."/>
            <person name="Baldrian P."/>
            <person name="Stursova M."/>
            <person name="Weitz H."/>
            <person name="Taylor A."/>
            <person name="Grigoriev I.V."/>
            <person name="Nagy L.G."/>
            <person name="Martin F."/>
            <person name="Kauserud H."/>
        </authorList>
    </citation>
    <scope>NUCLEOTIDE SEQUENCE</scope>
    <source>
        <strain evidence="4">CBHHK188m</strain>
    </source>
</reference>
<feature type="compositionally biased region" description="Basic and acidic residues" evidence="1">
    <location>
        <begin position="11"/>
        <end position="21"/>
    </location>
</feature>